<evidence type="ECO:0000313" key="3">
    <source>
        <dbReference type="Proteomes" id="UP000244898"/>
    </source>
</evidence>
<gene>
    <name evidence="2" type="ORF">TRM7615_02672</name>
</gene>
<dbReference type="RefSeq" id="WP_108788282.1">
    <property type="nucleotide sequence ID" value="NZ_ONZG01000006.1"/>
</dbReference>
<name>A0A2R8C9P3_9RHOB</name>
<reference evidence="3" key="1">
    <citation type="submission" date="2018-03" db="EMBL/GenBank/DDBJ databases">
        <authorList>
            <person name="Rodrigo-Torres L."/>
            <person name="Arahal R. D."/>
            <person name="Lucena T."/>
        </authorList>
    </citation>
    <scope>NUCLEOTIDE SEQUENCE [LARGE SCALE GENOMIC DNA]</scope>
    <source>
        <strain evidence="3">CECT 7615</strain>
    </source>
</reference>
<protein>
    <submittedName>
        <fullName evidence="2">Uncharacterized protein</fullName>
    </submittedName>
</protein>
<organism evidence="2 3">
    <name type="scientific">Falsiruegeria mediterranea M17</name>
    <dbReference type="NCBI Taxonomy" id="1200281"/>
    <lineage>
        <taxon>Bacteria</taxon>
        <taxon>Pseudomonadati</taxon>
        <taxon>Pseudomonadota</taxon>
        <taxon>Alphaproteobacteria</taxon>
        <taxon>Rhodobacterales</taxon>
        <taxon>Roseobacteraceae</taxon>
        <taxon>Falsiruegeria</taxon>
    </lineage>
</organism>
<sequence length="85" mass="9704">MPEDALIGFLFFTTENDLSIVNENARKNATEHLVNEVAFRNALEHLDNAKDAVRDATFRKVRGEEQEWPDNVPPDPGDTDDFFLL</sequence>
<accession>A0A2R8C9P3</accession>
<feature type="region of interest" description="Disordered" evidence="1">
    <location>
        <begin position="62"/>
        <end position="85"/>
    </location>
</feature>
<proteinExistence type="predicted"/>
<evidence type="ECO:0000256" key="1">
    <source>
        <dbReference type="SAM" id="MobiDB-lite"/>
    </source>
</evidence>
<dbReference type="AlphaFoldDB" id="A0A2R8C9P3"/>
<keyword evidence="3" id="KW-1185">Reference proteome</keyword>
<evidence type="ECO:0000313" key="2">
    <source>
        <dbReference type="EMBL" id="SPJ29160.1"/>
    </source>
</evidence>
<dbReference type="EMBL" id="ONZG01000006">
    <property type="protein sequence ID" value="SPJ29160.1"/>
    <property type="molecule type" value="Genomic_DNA"/>
</dbReference>
<dbReference type="Proteomes" id="UP000244898">
    <property type="component" value="Unassembled WGS sequence"/>
</dbReference>